<evidence type="ECO:0000313" key="2">
    <source>
        <dbReference type="EMBL" id="EUC42866.1"/>
    </source>
</evidence>
<evidence type="ECO:0000313" key="3">
    <source>
        <dbReference type="Proteomes" id="UP000054032"/>
    </source>
</evidence>
<accession>W6ZH49</accession>
<dbReference type="HOGENOM" id="CLU_013929_6_0_1"/>
<keyword evidence="3" id="KW-1185">Reference proteome</keyword>
<feature type="compositionally biased region" description="Low complexity" evidence="1">
    <location>
        <begin position="280"/>
        <end position="290"/>
    </location>
</feature>
<name>W6ZH49_COCMI</name>
<sequence>MFKPLSTSYSNELTNHLHNAQGLVSVKKGDFFPLFWRAWSSSFTKNNILKAFSATGIWPADPDVILKRFSSTPDRSHRERSRLSPSDWNHLRQLVREAAEDGAESGVKKLSASLHHLQVQNELLRHEMEGLRAALSHKQKHKGKGKALDLQQRKEYHGGAVFWSPRKFREARAREAVREHEEMEEKLQKARAKKDREETQLQRQAEREEKRTERLRLNEMRKLERAEKAAERARKKEARNSEKAQHQAQKRKRTASRVSASKNKRQKLSMVDGARDGAASTSSSIPPKITTRGRSVKLPQKFR</sequence>
<dbReference type="KEGG" id="bor:COCMIDRAFT_102393"/>
<evidence type="ECO:0000256" key="1">
    <source>
        <dbReference type="SAM" id="MobiDB-lite"/>
    </source>
</evidence>
<protein>
    <submittedName>
        <fullName evidence="2">Uncharacterized protein</fullName>
    </submittedName>
</protein>
<feature type="compositionally biased region" description="Basic and acidic residues" evidence="1">
    <location>
        <begin position="179"/>
        <end position="245"/>
    </location>
</feature>
<dbReference type="Proteomes" id="UP000054032">
    <property type="component" value="Unassembled WGS sequence"/>
</dbReference>
<gene>
    <name evidence="2" type="ORF">COCMIDRAFT_102393</name>
</gene>
<dbReference type="AlphaFoldDB" id="W6ZH49"/>
<dbReference type="EMBL" id="KI964047">
    <property type="protein sequence ID" value="EUC42866.1"/>
    <property type="molecule type" value="Genomic_DNA"/>
</dbReference>
<dbReference type="RefSeq" id="XP_007690648.1">
    <property type="nucleotide sequence ID" value="XM_007692458.1"/>
</dbReference>
<dbReference type="OrthoDB" id="3795213at2759"/>
<organism evidence="2 3">
    <name type="scientific">Bipolaris oryzae ATCC 44560</name>
    <dbReference type="NCBI Taxonomy" id="930090"/>
    <lineage>
        <taxon>Eukaryota</taxon>
        <taxon>Fungi</taxon>
        <taxon>Dikarya</taxon>
        <taxon>Ascomycota</taxon>
        <taxon>Pezizomycotina</taxon>
        <taxon>Dothideomycetes</taxon>
        <taxon>Pleosporomycetidae</taxon>
        <taxon>Pleosporales</taxon>
        <taxon>Pleosporineae</taxon>
        <taxon>Pleosporaceae</taxon>
        <taxon>Bipolaris</taxon>
    </lineage>
</organism>
<dbReference type="eggNOG" id="ENOG502RVPV">
    <property type="taxonomic scope" value="Eukaryota"/>
</dbReference>
<proteinExistence type="predicted"/>
<reference evidence="2 3" key="1">
    <citation type="journal article" date="2013" name="PLoS Genet.">
        <title>Comparative genome structure, secondary metabolite, and effector coding capacity across Cochliobolus pathogens.</title>
        <authorList>
            <person name="Condon B.J."/>
            <person name="Leng Y."/>
            <person name="Wu D."/>
            <person name="Bushley K.E."/>
            <person name="Ohm R.A."/>
            <person name="Otillar R."/>
            <person name="Martin J."/>
            <person name="Schackwitz W."/>
            <person name="Grimwood J."/>
            <person name="MohdZainudin N."/>
            <person name="Xue C."/>
            <person name="Wang R."/>
            <person name="Manning V.A."/>
            <person name="Dhillon B."/>
            <person name="Tu Z.J."/>
            <person name="Steffenson B.J."/>
            <person name="Salamov A."/>
            <person name="Sun H."/>
            <person name="Lowry S."/>
            <person name="LaButti K."/>
            <person name="Han J."/>
            <person name="Copeland A."/>
            <person name="Lindquist E."/>
            <person name="Barry K."/>
            <person name="Schmutz J."/>
            <person name="Baker S.E."/>
            <person name="Ciuffetti L.M."/>
            <person name="Grigoriev I.V."/>
            <person name="Zhong S."/>
            <person name="Turgeon B.G."/>
        </authorList>
    </citation>
    <scope>NUCLEOTIDE SEQUENCE [LARGE SCALE GENOMIC DNA]</scope>
    <source>
        <strain evidence="2 3">ATCC 44560</strain>
    </source>
</reference>
<dbReference type="GeneID" id="19118072"/>
<feature type="region of interest" description="Disordered" evidence="1">
    <location>
        <begin position="179"/>
        <end position="303"/>
    </location>
</feature>